<evidence type="ECO:0000256" key="1">
    <source>
        <dbReference type="SAM" id="MobiDB-lite"/>
    </source>
</evidence>
<keyword evidence="3" id="KW-1185">Reference proteome</keyword>
<evidence type="ECO:0000313" key="2">
    <source>
        <dbReference type="EMBL" id="EFA86645.1"/>
    </source>
</evidence>
<dbReference type="InParanoid" id="D3AWH2"/>
<dbReference type="GeneID" id="31355980"/>
<accession>D3AWH2</accession>
<comment type="caution">
    <text evidence="2">The sequence shown here is derived from an EMBL/GenBank/DDBJ whole genome shotgun (WGS) entry which is preliminary data.</text>
</comment>
<feature type="compositionally biased region" description="Low complexity" evidence="1">
    <location>
        <begin position="22"/>
        <end position="43"/>
    </location>
</feature>
<feature type="region of interest" description="Disordered" evidence="1">
    <location>
        <begin position="20"/>
        <end position="45"/>
    </location>
</feature>
<dbReference type="RefSeq" id="XP_020438750.1">
    <property type="nucleotide sequence ID" value="XM_020571476.1"/>
</dbReference>
<proteinExistence type="predicted"/>
<name>D3AWH2_HETP5</name>
<gene>
    <name evidence="2" type="ORF">PPL_00446</name>
</gene>
<organism evidence="2 3">
    <name type="scientific">Heterostelium pallidum (strain ATCC 26659 / Pp 5 / PN500)</name>
    <name type="common">Cellular slime mold</name>
    <name type="synonym">Polysphondylium pallidum</name>
    <dbReference type="NCBI Taxonomy" id="670386"/>
    <lineage>
        <taxon>Eukaryota</taxon>
        <taxon>Amoebozoa</taxon>
        <taxon>Evosea</taxon>
        <taxon>Eumycetozoa</taxon>
        <taxon>Dictyostelia</taxon>
        <taxon>Acytosteliales</taxon>
        <taxon>Acytosteliaceae</taxon>
        <taxon>Heterostelium</taxon>
    </lineage>
</organism>
<reference evidence="2 3" key="1">
    <citation type="journal article" date="2011" name="Genome Res.">
        <title>Phylogeny-wide analysis of social amoeba genomes highlights ancient origins for complex intercellular communication.</title>
        <authorList>
            <person name="Heidel A.J."/>
            <person name="Lawal H.M."/>
            <person name="Felder M."/>
            <person name="Schilde C."/>
            <person name="Helps N.R."/>
            <person name="Tunggal B."/>
            <person name="Rivero F."/>
            <person name="John U."/>
            <person name="Schleicher M."/>
            <person name="Eichinger L."/>
            <person name="Platzer M."/>
            <person name="Noegel A.A."/>
            <person name="Schaap P."/>
            <person name="Gloeckner G."/>
        </authorList>
    </citation>
    <scope>NUCLEOTIDE SEQUENCE [LARGE SCALE GENOMIC DNA]</scope>
    <source>
        <strain evidence="3">ATCC 26659 / Pp 5 / PN500</strain>
    </source>
</reference>
<dbReference type="Proteomes" id="UP000001396">
    <property type="component" value="Unassembled WGS sequence"/>
</dbReference>
<dbReference type="EMBL" id="ADBJ01000002">
    <property type="protein sequence ID" value="EFA86645.1"/>
    <property type="molecule type" value="Genomic_DNA"/>
</dbReference>
<dbReference type="AlphaFoldDB" id="D3AWH2"/>
<protein>
    <submittedName>
        <fullName evidence="2">Uncharacterized protein</fullName>
    </submittedName>
</protein>
<sequence>MGKSIGTICSLKFAGELFPKPNKNGSVNNSSNNNSNSNKNINVTPRKEESIYAEMPLGGLILVSSFGPSGLSENIYLPGRLRRRDDRVCSVVGTGPVQQPQGTRTPTLVRDVAQQSGRCMARPTGAVRVHQCLFASRLL</sequence>
<evidence type="ECO:0000313" key="3">
    <source>
        <dbReference type="Proteomes" id="UP000001396"/>
    </source>
</evidence>